<keyword evidence="5" id="KW-1185">Reference proteome</keyword>
<comment type="caution">
    <text evidence="4">The sequence shown here is derived from an EMBL/GenBank/DDBJ whole genome shotgun (WGS) entry which is preliminary data.</text>
</comment>
<dbReference type="InterPro" id="IPR010285">
    <property type="entry name" value="DNA_helicase_pif1-like_DEAD"/>
</dbReference>
<keyword evidence="1" id="KW-0227">DNA damage</keyword>
<dbReference type="PANTHER" id="PTHR47642">
    <property type="entry name" value="ATP-DEPENDENT DNA HELICASE"/>
    <property type="match status" value="1"/>
</dbReference>
<proteinExistence type="inferred from homology"/>
<feature type="region of interest" description="Disordered" evidence="2">
    <location>
        <begin position="227"/>
        <end position="270"/>
    </location>
</feature>
<evidence type="ECO:0000256" key="2">
    <source>
        <dbReference type="SAM" id="MobiDB-lite"/>
    </source>
</evidence>
<dbReference type="Proteomes" id="UP001357485">
    <property type="component" value="Unassembled WGS sequence"/>
</dbReference>
<protein>
    <recommendedName>
        <fullName evidence="1">ATP-dependent DNA helicase</fullName>
        <ecNumber evidence="1">5.6.2.3</ecNumber>
    </recommendedName>
</protein>
<dbReference type="CDD" id="cd18037">
    <property type="entry name" value="DEXSc_Pif1_like"/>
    <property type="match status" value="1"/>
</dbReference>
<keyword evidence="1" id="KW-0234">DNA repair</keyword>
<keyword evidence="1" id="KW-0067">ATP-binding</keyword>
<dbReference type="SUPFAM" id="SSF52540">
    <property type="entry name" value="P-loop containing nucleoside triphosphate hydrolases"/>
    <property type="match status" value="1"/>
</dbReference>
<evidence type="ECO:0000313" key="5">
    <source>
        <dbReference type="Proteomes" id="UP001357485"/>
    </source>
</evidence>
<sequence>MFKRAVDNHKATTASQKPHAQQLFPSSSPTVESTLKQSPQPINSRSLSTGYNNILRPSPSVVLNGPNSRTGIQSGASYGIKRTASGLAKALNSQNSFEEPLPLNSQKRPLVIDDSPAKGMRQNTNTVYFDENDFDSDIDIDLEIEYPTAKDFVTYPKLPSAPLAYPTIPNTLHETIPVDSGYGSRVSPNHEPPPPSSVPIPWSSSPLEHKNTPPEASLIQRYTYGGPKNVGMSRTKPEPAKTKPLPTKRRTLPWLEDDEPNNMPTEDSQASLFRSKVGSRASNGTYNGTHHPGKVESFTPLPKNSIKLEYPWNTTASAIKAQQKQHRQANEKHAKANDITPEGLKKASTKTRSSVSKIFLSEEQQHVLKLATEDGKSVFFTGSAGTGKSVLLREIIAKMRKKYVREPDRVAVTASTGLAACNVGGVTLHSFAGIGLGKEEVPELLKKVRRNQKAFNRWRRTKVLIIDEISMVDGELFDKLE</sequence>
<organism evidence="4 5">
    <name type="scientific">Cryomyces antarcticus</name>
    <dbReference type="NCBI Taxonomy" id="329879"/>
    <lineage>
        <taxon>Eukaryota</taxon>
        <taxon>Fungi</taxon>
        <taxon>Dikarya</taxon>
        <taxon>Ascomycota</taxon>
        <taxon>Pezizomycotina</taxon>
        <taxon>Dothideomycetes</taxon>
        <taxon>Dothideomycetes incertae sedis</taxon>
        <taxon>Cryomyces</taxon>
    </lineage>
</organism>
<keyword evidence="1 4" id="KW-0347">Helicase</keyword>
<evidence type="ECO:0000259" key="3">
    <source>
        <dbReference type="Pfam" id="PF05970"/>
    </source>
</evidence>
<keyword evidence="1 4" id="KW-0378">Hydrolase</keyword>
<dbReference type="GO" id="GO:0003678">
    <property type="term" value="F:DNA helicase activity"/>
    <property type="evidence" value="ECO:0007669"/>
    <property type="project" value="UniProtKB-EC"/>
</dbReference>
<keyword evidence="1" id="KW-0547">Nucleotide-binding</keyword>
<dbReference type="InterPro" id="IPR027417">
    <property type="entry name" value="P-loop_NTPase"/>
</dbReference>
<keyword evidence="1" id="KW-0233">DNA recombination</keyword>
<comment type="cofactor">
    <cofactor evidence="1">
        <name>Mg(2+)</name>
        <dbReference type="ChEBI" id="CHEBI:18420"/>
    </cofactor>
</comment>
<feature type="region of interest" description="Disordered" evidence="2">
    <location>
        <begin position="180"/>
        <end position="213"/>
    </location>
</feature>
<feature type="compositionally biased region" description="Basic and acidic residues" evidence="2">
    <location>
        <begin position="1"/>
        <end position="10"/>
    </location>
</feature>
<accession>A0ABR0M6A9</accession>
<evidence type="ECO:0000313" key="4">
    <source>
        <dbReference type="EMBL" id="KAK5285693.1"/>
    </source>
</evidence>
<name>A0ABR0M6A9_9PEZI</name>
<dbReference type="InterPro" id="IPR051055">
    <property type="entry name" value="PIF1_helicase"/>
</dbReference>
<dbReference type="Pfam" id="PF05970">
    <property type="entry name" value="PIF1"/>
    <property type="match status" value="1"/>
</dbReference>
<feature type="region of interest" description="Disordered" evidence="2">
    <location>
        <begin position="1"/>
        <end position="66"/>
    </location>
</feature>
<feature type="domain" description="DNA helicase Pif1-like DEAD-box helicase" evidence="3">
    <location>
        <begin position="360"/>
        <end position="481"/>
    </location>
</feature>
<dbReference type="EMBL" id="JAVRRA010000598">
    <property type="protein sequence ID" value="KAK5285693.1"/>
    <property type="molecule type" value="Genomic_DNA"/>
</dbReference>
<gene>
    <name evidence="4" type="primary">PIF1</name>
    <name evidence="4" type="ORF">LTR16_004470</name>
</gene>
<comment type="similarity">
    <text evidence="1">Belongs to the helicase family.</text>
</comment>
<reference evidence="4 5" key="1">
    <citation type="submission" date="2023-08" db="EMBL/GenBank/DDBJ databases">
        <title>Black Yeasts Isolated from many extreme environments.</title>
        <authorList>
            <person name="Coleine C."/>
            <person name="Stajich J.E."/>
            <person name="Selbmann L."/>
        </authorList>
    </citation>
    <scope>NUCLEOTIDE SEQUENCE [LARGE SCALE GENOMIC DNA]</scope>
    <source>
        <strain evidence="4 5">CCFEE 536</strain>
    </source>
</reference>
<feature type="non-terminal residue" evidence="4">
    <location>
        <position position="481"/>
    </location>
</feature>
<evidence type="ECO:0000256" key="1">
    <source>
        <dbReference type="RuleBase" id="RU363044"/>
    </source>
</evidence>
<comment type="catalytic activity">
    <reaction evidence="1">
        <text>ATP + H2O = ADP + phosphate + H(+)</text>
        <dbReference type="Rhea" id="RHEA:13065"/>
        <dbReference type="ChEBI" id="CHEBI:15377"/>
        <dbReference type="ChEBI" id="CHEBI:15378"/>
        <dbReference type="ChEBI" id="CHEBI:30616"/>
        <dbReference type="ChEBI" id="CHEBI:43474"/>
        <dbReference type="ChEBI" id="CHEBI:456216"/>
        <dbReference type="EC" id="5.6.2.3"/>
    </reaction>
</comment>
<dbReference type="GO" id="GO:0016787">
    <property type="term" value="F:hydrolase activity"/>
    <property type="evidence" value="ECO:0007669"/>
    <property type="project" value="UniProtKB-KW"/>
</dbReference>
<dbReference type="Gene3D" id="3.40.50.300">
    <property type="entry name" value="P-loop containing nucleotide triphosphate hydrolases"/>
    <property type="match status" value="1"/>
</dbReference>
<dbReference type="PANTHER" id="PTHR47642:SF5">
    <property type="entry name" value="ATP-DEPENDENT DNA HELICASE"/>
    <property type="match status" value="1"/>
</dbReference>
<feature type="compositionally biased region" description="Polar residues" evidence="2">
    <location>
        <begin position="11"/>
        <end position="52"/>
    </location>
</feature>
<dbReference type="EC" id="5.6.2.3" evidence="1"/>